<protein>
    <submittedName>
        <fullName evidence="1">Uncharacterized protein</fullName>
    </submittedName>
</protein>
<evidence type="ECO:0000313" key="2">
    <source>
        <dbReference type="Proteomes" id="UP000708208"/>
    </source>
</evidence>
<feature type="non-terminal residue" evidence="1">
    <location>
        <position position="1"/>
    </location>
</feature>
<dbReference type="EMBL" id="CAJVCH010056867">
    <property type="protein sequence ID" value="CAG7718888.1"/>
    <property type="molecule type" value="Genomic_DNA"/>
</dbReference>
<keyword evidence="2" id="KW-1185">Reference proteome</keyword>
<name>A0A8J2JET1_9HEXA</name>
<comment type="caution">
    <text evidence="1">The sequence shown here is derived from an EMBL/GenBank/DDBJ whole genome shotgun (WGS) entry which is preliminary data.</text>
</comment>
<accession>A0A8J2JET1</accession>
<sequence>MLGAVLLNFFNRQLYSL</sequence>
<gene>
    <name evidence="1" type="ORF">AFUS01_LOCUS8249</name>
</gene>
<dbReference type="Proteomes" id="UP000708208">
    <property type="component" value="Unassembled WGS sequence"/>
</dbReference>
<reference evidence="1" key="1">
    <citation type="submission" date="2021-06" db="EMBL/GenBank/DDBJ databases">
        <authorList>
            <person name="Hodson N. C."/>
            <person name="Mongue J. A."/>
            <person name="Jaron S. K."/>
        </authorList>
    </citation>
    <scope>NUCLEOTIDE SEQUENCE</scope>
</reference>
<dbReference type="AlphaFoldDB" id="A0A8J2JET1"/>
<organism evidence="1 2">
    <name type="scientific">Allacma fusca</name>
    <dbReference type="NCBI Taxonomy" id="39272"/>
    <lineage>
        <taxon>Eukaryota</taxon>
        <taxon>Metazoa</taxon>
        <taxon>Ecdysozoa</taxon>
        <taxon>Arthropoda</taxon>
        <taxon>Hexapoda</taxon>
        <taxon>Collembola</taxon>
        <taxon>Symphypleona</taxon>
        <taxon>Sminthuridae</taxon>
        <taxon>Allacma</taxon>
    </lineage>
</organism>
<evidence type="ECO:0000313" key="1">
    <source>
        <dbReference type="EMBL" id="CAG7718888.1"/>
    </source>
</evidence>
<proteinExistence type="predicted"/>